<proteinExistence type="predicted"/>
<reference evidence="1 2" key="1">
    <citation type="submission" date="2020-04" db="EMBL/GenBank/DDBJ databases">
        <title>Flammeovirga sp. SR4, a novel species isolated from seawater.</title>
        <authorList>
            <person name="Wang X."/>
        </authorList>
    </citation>
    <scope>NUCLEOTIDE SEQUENCE [LARGE SCALE GENOMIC DNA]</scope>
    <source>
        <strain evidence="1 2">ATCC 23126</strain>
    </source>
</reference>
<evidence type="ECO:0000313" key="2">
    <source>
        <dbReference type="Proteomes" id="UP000576082"/>
    </source>
</evidence>
<comment type="caution">
    <text evidence="1">The sequence shown here is derived from an EMBL/GenBank/DDBJ whole genome shotgun (WGS) entry which is preliminary data.</text>
</comment>
<sequence>MIFKLSLFLSFILCGFFSPFLKEDKNISSFKKTLHHPGLKKGEEQTLTFKVNKNTGKVTSKVASVMCYTNQCKIITVTLEWDQYGEFSKLIIPERLDLEKHLDDKTMAFTKQDYKKLHSILKDDESILSDVTKDDLYVEDENDLDGYSGATKAFIGKKDVVQGATLTCFTLWHWANHPVIKQAIREKSIKNQTEESLKKLMTIQKATTTLFALEVITEKGYNIEDYWSYYLNVADDLTGREIRMLLNLSDASQKLALFQHLNNMSLRRIVLISIFKEKAYHNQLLDYIKMENYQEVTLFLDFLSEFKIENEVITEKLLPYLDGKDVLISRNIYWYLKGLTLSKKQEKALKKFERKHKKSL</sequence>
<keyword evidence="2" id="KW-1185">Reference proteome</keyword>
<protein>
    <submittedName>
        <fullName evidence="1">Uncharacterized protein</fullName>
    </submittedName>
</protein>
<accession>A0A7X9RYT1</accession>
<dbReference type="AlphaFoldDB" id="A0A7X9RYT1"/>
<gene>
    <name evidence="1" type="ORF">HHU12_24940</name>
</gene>
<name>A0A7X9RYT1_9BACT</name>
<dbReference type="EMBL" id="JABANE010000091">
    <property type="protein sequence ID" value="NME71235.1"/>
    <property type="molecule type" value="Genomic_DNA"/>
</dbReference>
<dbReference type="RefSeq" id="WP_169659456.1">
    <property type="nucleotide sequence ID" value="NZ_JABANE010000091.1"/>
</dbReference>
<evidence type="ECO:0000313" key="1">
    <source>
        <dbReference type="EMBL" id="NME71235.1"/>
    </source>
</evidence>
<organism evidence="1 2">
    <name type="scientific">Flammeovirga aprica JL-4</name>
    <dbReference type="NCBI Taxonomy" id="694437"/>
    <lineage>
        <taxon>Bacteria</taxon>
        <taxon>Pseudomonadati</taxon>
        <taxon>Bacteroidota</taxon>
        <taxon>Cytophagia</taxon>
        <taxon>Cytophagales</taxon>
        <taxon>Flammeovirgaceae</taxon>
        <taxon>Flammeovirga</taxon>
    </lineage>
</organism>
<dbReference type="Proteomes" id="UP000576082">
    <property type="component" value="Unassembled WGS sequence"/>
</dbReference>